<gene>
    <name evidence="8" type="ORF">DFR34_13021</name>
</gene>
<dbReference type="GO" id="GO:0015109">
    <property type="term" value="F:chromate transmembrane transporter activity"/>
    <property type="evidence" value="ECO:0007669"/>
    <property type="project" value="InterPro"/>
</dbReference>
<evidence type="ECO:0000256" key="3">
    <source>
        <dbReference type="ARBA" id="ARBA00022475"/>
    </source>
</evidence>
<keyword evidence="5 7" id="KW-1133">Transmembrane helix</keyword>
<dbReference type="Proteomes" id="UP000247555">
    <property type="component" value="Unassembled WGS sequence"/>
</dbReference>
<evidence type="ECO:0000256" key="7">
    <source>
        <dbReference type="SAM" id="Phobius"/>
    </source>
</evidence>
<name>A0A318KRN3_9NEIS</name>
<comment type="subcellular location">
    <subcellularLocation>
        <location evidence="1">Cell membrane</location>
        <topology evidence="1">Multi-pass membrane protein</topology>
    </subcellularLocation>
</comment>
<dbReference type="OrthoDB" id="556585at2"/>
<comment type="caution">
    <text evidence="8">The sequence shown here is derived from an EMBL/GenBank/DDBJ whole genome shotgun (WGS) entry which is preliminary data.</text>
</comment>
<dbReference type="GO" id="GO:0005886">
    <property type="term" value="C:plasma membrane"/>
    <property type="evidence" value="ECO:0007669"/>
    <property type="project" value="UniProtKB-SubCell"/>
</dbReference>
<feature type="transmembrane region" description="Helical" evidence="7">
    <location>
        <begin position="116"/>
        <end position="133"/>
    </location>
</feature>
<evidence type="ECO:0000256" key="2">
    <source>
        <dbReference type="ARBA" id="ARBA00005262"/>
    </source>
</evidence>
<feature type="transmembrane region" description="Helical" evidence="7">
    <location>
        <begin position="6"/>
        <end position="27"/>
    </location>
</feature>
<dbReference type="RefSeq" id="WP_110392012.1">
    <property type="nucleotide sequence ID" value="NZ_QJKI01000030.1"/>
</dbReference>
<keyword evidence="6 7" id="KW-0472">Membrane</keyword>
<protein>
    <submittedName>
        <fullName evidence="8">Chromate transporter</fullName>
    </submittedName>
</protein>
<keyword evidence="9" id="KW-1185">Reference proteome</keyword>
<dbReference type="PANTHER" id="PTHR43663">
    <property type="entry name" value="CHROMATE TRANSPORT PROTEIN-RELATED"/>
    <property type="match status" value="1"/>
</dbReference>
<keyword evidence="3" id="KW-1003">Cell membrane</keyword>
<dbReference type="InterPro" id="IPR003370">
    <property type="entry name" value="Chromate_transpt"/>
</dbReference>
<keyword evidence="4 7" id="KW-0812">Transmembrane</keyword>
<feature type="transmembrane region" description="Helical" evidence="7">
    <location>
        <begin position="76"/>
        <end position="96"/>
    </location>
</feature>
<dbReference type="InterPro" id="IPR052518">
    <property type="entry name" value="CHR_Transporter"/>
</dbReference>
<evidence type="ECO:0000256" key="5">
    <source>
        <dbReference type="ARBA" id="ARBA00022989"/>
    </source>
</evidence>
<dbReference type="EMBL" id="QJKI01000030">
    <property type="protein sequence ID" value="PXX74599.1"/>
    <property type="molecule type" value="Genomic_DNA"/>
</dbReference>
<evidence type="ECO:0000256" key="6">
    <source>
        <dbReference type="ARBA" id="ARBA00023136"/>
    </source>
</evidence>
<organism evidence="8 9">
    <name type="scientific">Rivihabitans pingtungensis</name>
    <dbReference type="NCBI Taxonomy" id="1054498"/>
    <lineage>
        <taxon>Bacteria</taxon>
        <taxon>Pseudomonadati</taxon>
        <taxon>Pseudomonadota</taxon>
        <taxon>Betaproteobacteria</taxon>
        <taxon>Neisseriales</taxon>
        <taxon>Aquaspirillaceae</taxon>
        <taxon>Rivihabitans</taxon>
    </lineage>
</organism>
<dbReference type="PANTHER" id="PTHR43663:SF1">
    <property type="entry name" value="CHROMATE TRANSPORTER"/>
    <property type="match status" value="1"/>
</dbReference>
<dbReference type="AlphaFoldDB" id="A0A318KRN3"/>
<accession>A0A318KRN3</accession>
<proteinExistence type="inferred from homology"/>
<evidence type="ECO:0000313" key="9">
    <source>
        <dbReference type="Proteomes" id="UP000247555"/>
    </source>
</evidence>
<comment type="similarity">
    <text evidence="2">Belongs to the chromate ion transporter (CHR) (TC 2.A.51) family.</text>
</comment>
<feature type="transmembrane region" description="Helical" evidence="7">
    <location>
        <begin position="48"/>
        <end position="70"/>
    </location>
</feature>
<reference evidence="8 9" key="1">
    <citation type="submission" date="2018-05" db="EMBL/GenBank/DDBJ databases">
        <title>Genomic Encyclopedia of Type Strains, Phase IV (KMG-IV): sequencing the most valuable type-strain genomes for metagenomic binning, comparative biology and taxonomic classification.</title>
        <authorList>
            <person name="Goeker M."/>
        </authorList>
    </citation>
    <scope>NUCLEOTIDE SEQUENCE [LARGE SCALE GENOMIC DNA]</scope>
    <source>
        <strain evidence="8 9">DSM 29661</strain>
    </source>
</reference>
<evidence type="ECO:0000256" key="4">
    <source>
        <dbReference type="ARBA" id="ARBA00022692"/>
    </source>
</evidence>
<evidence type="ECO:0000313" key="8">
    <source>
        <dbReference type="EMBL" id="PXX74599.1"/>
    </source>
</evidence>
<evidence type="ECO:0000256" key="1">
    <source>
        <dbReference type="ARBA" id="ARBA00004651"/>
    </source>
</evidence>
<sequence>MHDESLWLEIAWLCLLISLMAIGGANAMVPEIHRYVIEQRGWMRGDEFAALFAIAQASPGPNVLFITLIGWKVAGWPGAVASTVAMCGPSSTLALAAGRTMARNPQSRWRRVIKSGLAPLTIGLILAAGWVLTRNTVHSWADAALCAVAVAASLYGRINPVWLIGLGAVAGVVWGG</sequence>
<dbReference type="Pfam" id="PF02417">
    <property type="entry name" value="Chromate_transp"/>
    <property type="match status" value="1"/>
</dbReference>